<accession>A0A370L3E5</accession>
<protein>
    <submittedName>
        <fullName evidence="4">AbrB/MazE/SpoVT family DNA-binding domain-containing protein</fullName>
    </submittedName>
</protein>
<dbReference type="OrthoDB" id="9809003at2"/>
<dbReference type="NCBIfam" id="TIGR01439">
    <property type="entry name" value="lp_hng_hel_AbrB"/>
    <property type="match status" value="1"/>
</dbReference>
<dbReference type="SMART" id="SM00966">
    <property type="entry name" value="SpoVT_AbrB"/>
    <property type="match status" value="1"/>
</dbReference>
<evidence type="ECO:0000256" key="1">
    <source>
        <dbReference type="PROSITE-ProRule" id="PRU01076"/>
    </source>
</evidence>
<dbReference type="Gene3D" id="2.10.260.10">
    <property type="match status" value="1"/>
</dbReference>
<dbReference type="Proteomes" id="UP000255207">
    <property type="component" value="Unassembled WGS sequence"/>
</dbReference>
<name>A0A370L3E5_9HYPH</name>
<evidence type="ECO:0000259" key="3">
    <source>
        <dbReference type="PROSITE" id="PS51740"/>
    </source>
</evidence>
<feature type="region of interest" description="Disordered" evidence="2">
    <location>
        <begin position="88"/>
        <end position="107"/>
    </location>
</feature>
<keyword evidence="1 4" id="KW-0238">DNA-binding</keyword>
<feature type="domain" description="SpoVT-AbrB" evidence="3">
    <location>
        <begin position="11"/>
        <end position="57"/>
    </location>
</feature>
<gene>
    <name evidence="4" type="ORF">DWE98_17510</name>
</gene>
<proteinExistence type="predicted"/>
<evidence type="ECO:0000313" key="4">
    <source>
        <dbReference type="EMBL" id="RDJ22964.1"/>
    </source>
</evidence>
<organism evidence="4 5">
    <name type="scientific">Bosea caraganae</name>
    <dbReference type="NCBI Taxonomy" id="2763117"/>
    <lineage>
        <taxon>Bacteria</taxon>
        <taxon>Pseudomonadati</taxon>
        <taxon>Pseudomonadota</taxon>
        <taxon>Alphaproteobacteria</taxon>
        <taxon>Hyphomicrobiales</taxon>
        <taxon>Boseaceae</taxon>
        <taxon>Bosea</taxon>
    </lineage>
</organism>
<dbReference type="Pfam" id="PF04014">
    <property type="entry name" value="MazE_antitoxin"/>
    <property type="match status" value="1"/>
</dbReference>
<dbReference type="AlphaFoldDB" id="A0A370L3E5"/>
<dbReference type="RefSeq" id="WP_114830575.1">
    <property type="nucleotide sequence ID" value="NZ_QQTO01000012.1"/>
</dbReference>
<comment type="caution">
    <text evidence="4">The sequence shown here is derived from an EMBL/GenBank/DDBJ whole genome shotgun (WGS) entry which is preliminary data.</text>
</comment>
<evidence type="ECO:0000313" key="5">
    <source>
        <dbReference type="Proteomes" id="UP000255207"/>
    </source>
</evidence>
<dbReference type="SUPFAM" id="SSF89447">
    <property type="entry name" value="AbrB/MazE/MraZ-like"/>
    <property type="match status" value="1"/>
</dbReference>
<reference evidence="5" key="1">
    <citation type="submission" date="2018-07" db="EMBL/GenBank/DDBJ databases">
        <authorList>
            <person name="Safronova V.I."/>
            <person name="Chirak E.R."/>
            <person name="Sazanova A.L."/>
        </authorList>
    </citation>
    <scope>NUCLEOTIDE SEQUENCE [LARGE SCALE GENOMIC DNA]</scope>
    <source>
        <strain evidence="5">RCAM04685</strain>
    </source>
</reference>
<dbReference type="GO" id="GO:0003677">
    <property type="term" value="F:DNA binding"/>
    <property type="evidence" value="ECO:0007669"/>
    <property type="project" value="UniProtKB-UniRule"/>
</dbReference>
<dbReference type="EMBL" id="QQTP01000009">
    <property type="protein sequence ID" value="RDJ22964.1"/>
    <property type="molecule type" value="Genomic_DNA"/>
</dbReference>
<dbReference type="InterPro" id="IPR037914">
    <property type="entry name" value="SpoVT-AbrB_sf"/>
</dbReference>
<dbReference type="PROSITE" id="PS51740">
    <property type="entry name" value="SPOVT_ABRB"/>
    <property type="match status" value="1"/>
</dbReference>
<dbReference type="InterPro" id="IPR007159">
    <property type="entry name" value="SpoVT-AbrB_dom"/>
</dbReference>
<sequence length="107" mass="11622">MAQWKGSGMATFDATVTSKGQLTLPIEIRRAWNLQAGEQVEFVMLRDGRVFVRPRNLPASAIFGLLSHLKPDPAYASDDDAIAAQLLADDEATKSGQGRSRGGPPRR</sequence>
<evidence type="ECO:0000256" key="2">
    <source>
        <dbReference type="SAM" id="MobiDB-lite"/>
    </source>
</evidence>
<keyword evidence="5" id="KW-1185">Reference proteome</keyword>